<accession>A0A1H6Y3E7</accession>
<gene>
    <name evidence="2" type="ORF">SAMN05660742_10696</name>
</gene>
<proteinExistence type="predicted"/>
<dbReference type="EMBL" id="FNZK01000006">
    <property type="protein sequence ID" value="SEJ35799.1"/>
    <property type="molecule type" value="Genomic_DNA"/>
</dbReference>
<reference evidence="2 3" key="1">
    <citation type="submission" date="2016-10" db="EMBL/GenBank/DDBJ databases">
        <authorList>
            <person name="de Groot N.N."/>
        </authorList>
    </citation>
    <scope>NUCLEOTIDE SEQUENCE [LARGE SCALE GENOMIC DNA]</scope>
    <source>
        <strain evidence="2 3">DSM 2179</strain>
    </source>
</reference>
<sequence>MMDTIGKLKQIRDYMNSSPFPKPEFGDACDEAIKALDHKQFSKHKIEVLEQENEILTKRSQWALEEIVKYEKALEIMSDKILGCSGCPNDSIEKRCNRNDCKIWAKYQAGLDVD</sequence>
<keyword evidence="1" id="KW-0175">Coiled coil</keyword>
<evidence type="ECO:0000313" key="3">
    <source>
        <dbReference type="Proteomes" id="UP000199662"/>
    </source>
</evidence>
<feature type="coiled-coil region" evidence="1">
    <location>
        <begin position="39"/>
        <end position="66"/>
    </location>
</feature>
<organism evidence="2 3">
    <name type="scientific">Propionispira arboris</name>
    <dbReference type="NCBI Taxonomy" id="84035"/>
    <lineage>
        <taxon>Bacteria</taxon>
        <taxon>Bacillati</taxon>
        <taxon>Bacillota</taxon>
        <taxon>Negativicutes</taxon>
        <taxon>Selenomonadales</taxon>
        <taxon>Selenomonadaceae</taxon>
        <taxon>Propionispira</taxon>
    </lineage>
</organism>
<dbReference type="AlphaFoldDB" id="A0A1H6Y3E7"/>
<dbReference type="STRING" id="84035.SAMN05660742_10696"/>
<protein>
    <submittedName>
        <fullName evidence="2">Uncharacterized protein</fullName>
    </submittedName>
</protein>
<keyword evidence="3" id="KW-1185">Reference proteome</keyword>
<dbReference type="RefSeq" id="WP_091830677.1">
    <property type="nucleotide sequence ID" value="NZ_FNZK01000006.1"/>
</dbReference>
<evidence type="ECO:0000256" key="1">
    <source>
        <dbReference type="SAM" id="Coils"/>
    </source>
</evidence>
<name>A0A1H6Y3E7_9FIRM</name>
<evidence type="ECO:0000313" key="2">
    <source>
        <dbReference type="EMBL" id="SEJ35799.1"/>
    </source>
</evidence>
<dbReference type="Proteomes" id="UP000199662">
    <property type="component" value="Unassembled WGS sequence"/>
</dbReference>